<evidence type="ECO:0000256" key="2">
    <source>
        <dbReference type="SAM" id="MobiDB-lite"/>
    </source>
</evidence>
<dbReference type="eggNOG" id="KOG4852">
    <property type="taxonomic scope" value="Eukaryota"/>
</dbReference>
<evidence type="ECO:0000313" key="5">
    <source>
        <dbReference type="Proteomes" id="UP000002037"/>
    </source>
</evidence>
<dbReference type="InterPro" id="IPR013883">
    <property type="entry name" value="TF_Iwr1_dom"/>
</dbReference>
<sequence>MSSEPPKILRIKRKRHQDPLQALILEDRRNVKRSKPSSPTASPKLSPIATPRRITSKENLNYVFKLARTDESDKVNANDASIIQTIIAESQRGSIDESPFPENNHQKRNFIIPKHQTEEDIQIPNELSDMVDSFLTLEHDDGKKKRKLRGGKNRRASNDSSSGTSMNRNQLLNSEEVEESQYVYDVYQLSESEPLTTANHPSSQIGYIRFFEDDNDQSLLINEEEDENRPSVLTDDEDSNAESFYQNDYPSDEDDGGLIVQDDMLNNDDIINGNNDEEDDDDEGYVPHDGVGFTGDDEYYDYEELENLDNEDYYYEGNAGDDEGERDFKRNKFFASDTADPMAIHRDKVFGKLERMINDSK</sequence>
<feature type="region of interest" description="Disordered" evidence="2">
    <location>
        <begin position="266"/>
        <end position="285"/>
    </location>
</feature>
<dbReference type="HOGENOM" id="CLU_044104_0_0_1"/>
<evidence type="ECO:0000313" key="4">
    <source>
        <dbReference type="EMBL" id="EER31316.1"/>
    </source>
</evidence>
<protein>
    <recommendedName>
        <fullName evidence="3">Transcription factor Iwr1 domain-containing protein</fullName>
    </recommendedName>
</protein>
<dbReference type="STRING" id="294747.C5MG53"/>
<dbReference type="GO" id="GO:0005737">
    <property type="term" value="C:cytoplasm"/>
    <property type="evidence" value="ECO:0007669"/>
    <property type="project" value="TreeGrafter"/>
</dbReference>
<feature type="compositionally biased region" description="Acidic residues" evidence="2">
    <location>
        <begin position="275"/>
        <end position="284"/>
    </location>
</feature>
<dbReference type="GO" id="GO:0006606">
    <property type="term" value="P:protein import into nucleus"/>
    <property type="evidence" value="ECO:0007669"/>
    <property type="project" value="InterPro"/>
</dbReference>
<feature type="compositionally biased region" description="Polar residues" evidence="2">
    <location>
        <begin position="158"/>
        <end position="173"/>
    </location>
</feature>
<dbReference type="AlphaFoldDB" id="C5MG53"/>
<dbReference type="EMBL" id="GG692401">
    <property type="protein sequence ID" value="EER31316.1"/>
    <property type="molecule type" value="Genomic_DNA"/>
</dbReference>
<evidence type="ECO:0000256" key="1">
    <source>
        <dbReference type="ARBA" id="ARBA00010218"/>
    </source>
</evidence>
<dbReference type="Proteomes" id="UP000002037">
    <property type="component" value="Unassembled WGS sequence"/>
</dbReference>
<feature type="compositionally biased region" description="Basic residues" evidence="2">
    <location>
        <begin position="144"/>
        <end position="155"/>
    </location>
</feature>
<dbReference type="KEGG" id="ctp:CTRG_05046"/>
<dbReference type="PANTHER" id="PTHR28063:SF1">
    <property type="entry name" value="RNA POLYMERASE II NUCLEAR LOCALIZATION PROTEIN IWR1"/>
    <property type="match status" value="1"/>
</dbReference>
<feature type="region of interest" description="Disordered" evidence="2">
    <location>
        <begin position="222"/>
        <end position="258"/>
    </location>
</feature>
<dbReference type="GeneID" id="8299202"/>
<feature type="region of interest" description="Disordered" evidence="2">
    <location>
        <begin position="141"/>
        <end position="176"/>
    </location>
</feature>
<dbReference type="PANTHER" id="PTHR28063">
    <property type="entry name" value="RNA POLYMERASE II NUCLEAR LOCALIZATION PROTEIN IWR1"/>
    <property type="match status" value="1"/>
</dbReference>
<name>C5MG53_CANTT</name>
<dbReference type="OrthoDB" id="6255506at2759"/>
<dbReference type="Pfam" id="PF08574">
    <property type="entry name" value="Iwr1"/>
    <property type="match status" value="1"/>
</dbReference>
<reference evidence="4 5" key="1">
    <citation type="journal article" date="2009" name="Nature">
        <title>Evolution of pathogenicity and sexual reproduction in eight Candida genomes.</title>
        <authorList>
            <person name="Butler G."/>
            <person name="Rasmussen M.D."/>
            <person name="Lin M.F."/>
            <person name="Santos M.A."/>
            <person name="Sakthikumar S."/>
            <person name="Munro C.A."/>
            <person name="Rheinbay E."/>
            <person name="Grabherr M."/>
            <person name="Forche A."/>
            <person name="Reedy J.L."/>
            <person name="Agrafioti I."/>
            <person name="Arnaud M.B."/>
            <person name="Bates S."/>
            <person name="Brown A.J."/>
            <person name="Brunke S."/>
            <person name="Costanzo M.C."/>
            <person name="Fitzpatrick D.A."/>
            <person name="de Groot P.W."/>
            <person name="Harris D."/>
            <person name="Hoyer L.L."/>
            <person name="Hube B."/>
            <person name="Klis F.M."/>
            <person name="Kodira C."/>
            <person name="Lennard N."/>
            <person name="Logue M.E."/>
            <person name="Martin R."/>
            <person name="Neiman A.M."/>
            <person name="Nikolaou E."/>
            <person name="Quail M.A."/>
            <person name="Quinn J."/>
            <person name="Santos M.C."/>
            <person name="Schmitzberger F.F."/>
            <person name="Sherlock G."/>
            <person name="Shah P."/>
            <person name="Silverstein K.A."/>
            <person name="Skrzypek M.S."/>
            <person name="Soll D."/>
            <person name="Staggs R."/>
            <person name="Stansfield I."/>
            <person name="Stumpf M.P."/>
            <person name="Sudbery P.E."/>
            <person name="Srikantha T."/>
            <person name="Zeng Q."/>
            <person name="Berman J."/>
            <person name="Berriman M."/>
            <person name="Heitman J."/>
            <person name="Gow N.A."/>
            <person name="Lorenz M.C."/>
            <person name="Birren B.W."/>
            <person name="Kellis M."/>
            <person name="Cuomo C.A."/>
        </authorList>
    </citation>
    <scope>NUCLEOTIDE SEQUENCE [LARGE SCALE GENOMIC DNA]</scope>
    <source>
        <strain evidence="5">ATCC MYA-3404 / T1</strain>
    </source>
</reference>
<feature type="region of interest" description="Disordered" evidence="2">
    <location>
        <begin position="1"/>
        <end position="52"/>
    </location>
</feature>
<accession>C5MG53</accession>
<organism evidence="4 5">
    <name type="scientific">Candida tropicalis (strain ATCC MYA-3404 / T1)</name>
    <name type="common">Yeast</name>
    <dbReference type="NCBI Taxonomy" id="294747"/>
    <lineage>
        <taxon>Eukaryota</taxon>
        <taxon>Fungi</taxon>
        <taxon>Dikarya</taxon>
        <taxon>Ascomycota</taxon>
        <taxon>Saccharomycotina</taxon>
        <taxon>Pichiomycetes</taxon>
        <taxon>Debaryomycetaceae</taxon>
        <taxon>Candida/Lodderomyces clade</taxon>
        <taxon>Candida</taxon>
    </lineage>
</organism>
<gene>
    <name evidence="4" type="ORF">CTRG_05046</name>
</gene>
<dbReference type="RefSeq" id="XP_002550748.1">
    <property type="nucleotide sequence ID" value="XM_002550702.1"/>
</dbReference>
<proteinExistence type="inferred from homology"/>
<comment type="similarity">
    <text evidence="1">Belongs to the IWR1/SLC7A6OS family.</text>
</comment>
<keyword evidence="5" id="KW-1185">Reference proteome</keyword>
<evidence type="ECO:0000259" key="3">
    <source>
        <dbReference type="Pfam" id="PF08574"/>
    </source>
</evidence>
<dbReference type="InterPro" id="IPR040150">
    <property type="entry name" value="Iwr1"/>
</dbReference>
<dbReference type="VEuPathDB" id="FungiDB:CTRG_05046"/>
<feature type="domain" description="Transcription factor Iwr1" evidence="3">
    <location>
        <begin position="181"/>
        <end position="253"/>
    </location>
</feature>